<evidence type="ECO:0000313" key="3">
    <source>
        <dbReference type="Proteomes" id="UP000580250"/>
    </source>
</evidence>
<evidence type="ECO:0000313" key="2">
    <source>
        <dbReference type="EMBL" id="CAD2166042.1"/>
    </source>
</evidence>
<dbReference type="EMBL" id="CAJEWN010000114">
    <property type="protein sequence ID" value="CAD2166042.1"/>
    <property type="molecule type" value="Genomic_DNA"/>
</dbReference>
<gene>
    <name evidence="2" type="ORF">MENT_LOCUS17569</name>
</gene>
<keyword evidence="1" id="KW-0732">Signal</keyword>
<name>A0A6V7UUY2_MELEN</name>
<feature type="chain" id="PRO_5027742912" evidence="1">
    <location>
        <begin position="17"/>
        <end position="46"/>
    </location>
</feature>
<organism evidence="2 3">
    <name type="scientific">Meloidogyne enterolobii</name>
    <name type="common">Root-knot nematode worm</name>
    <name type="synonym">Meloidogyne mayaguensis</name>
    <dbReference type="NCBI Taxonomy" id="390850"/>
    <lineage>
        <taxon>Eukaryota</taxon>
        <taxon>Metazoa</taxon>
        <taxon>Ecdysozoa</taxon>
        <taxon>Nematoda</taxon>
        <taxon>Chromadorea</taxon>
        <taxon>Rhabditida</taxon>
        <taxon>Tylenchina</taxon>
        <taxon>Tylenchomorpha</taxon>
        <taxon>Tylenchoidea</taxon>
        <taxon>Meloidogynidae</taxon>
        <taxon>Meloidogyninae</taxon>
        <taxon>Meloidogyne</taxon>
    </lineage>
</organism>
<feature type="signal peptide" evidence="1">
    <location>
        <begin position="1"/>
        <end position="16"/>
    </location>
</feature>
<proteinExistence type="predicted"/>
<sequence>MLNVLFICLMVIGTIANDDKTKKQITTIKIDSAAAKSRPGTLLMLA</sequence>
<accession>A0A6V7UUY2</accession>
<protein>
    <submittedName>
        <fullName evidence="2">Uncharacterized protein</fullName>
    </submittedName>
</protein>
<dbReference type="AlphaFoldDB" id="A0A6V7UUY2"/>
<dbReference type="Proteomes" id="UP000580250">
    <property type="component" value="Unassembled WGS sequence"/>
</dbReference>
<evidence type="ECO:0000256" key="1">
    <source>
        <dbReference type="SAM" id="SignalP"/>
    </source>
</evidence>
<reference evidence="2 3" key="1">
    <citation type="submission" date="2020-08" db="EMBL/GenBank/DDBJ databases">
        <authorList>
            <person name="Koutsovoulos G."/>
            <person name="Danchin GJ E."/>
        </authorList>
    </citation>
    <scope>NUCLEOTIDE SEQUENCE [LARGE SCALE GENOMIC DNA]</scope>
</reference>
<comment type="caution">
    <text evidence="2">The sequence shown here is derived from an EMBL/GenBank/DDBJ whole genome shotgun (WGS) entry which is preliminary data.</text>
</comment>